<dbReference type="PROSITE" id="PS51123">
    <property type="entry name" value="OMPA_2"/>
    <property type="match status" value="1"/>
</dbReference>
<evidence type="ECO:0000256" key="7">
    <source>
        <dbReference type="PROSITE-ProRule" id="PRU00473"/>
    </source>
</evidence>
<keyword evidence="6 7" id="KW-0472">Membrane</keyword>
<dbReference type="NCBIfam" id="NF004651">
    <property type="entry name" value="PRK05996.1"/>
    <property type="match status" value="1"/>
</dbReference>
<organism evidence="10 11">
    <name type="scientific">Nitratireductor kimnyeongensis</name>
    <dbReference type="NCBI Taxonomy" id="430679"/>
    <lineage>
        <taxon>Bacteria</taxon>
        <taxon>Pseudomonadati</taxon>
        <taxon>Pseudomonadota</taxon>
        <taxon>Alphaproteobacteria</taxon>
        <taxon>Hyphomicrobiales</taxon>
        <taxon>Phyllobacteriaceae</taxon>
        <taxon>Nitratireductor</taxon>
    </lineage>
</organism>
<dbReference type="PANTHER" id="PTHR30329">
    <property type="entry name" value="STATOR ELEMENT OF FLAGELLAR MOTOR COMPLEX"/>
    <property type="match status" value="1"/>
</dbReference>
<feature type="region of interest" description="Disordered" evidence="8">
    <location>
        <begin position="79"/>
        <end position="126"/>
    </location>
</feature>
<evidence type="ECO:0000256" key="2">
    <source>
        <dbReference type="ARBA" id="ARBA00008914"/>
    </source>
</evidence>
<evidence type="ECO:0000259" key="9">
    <source>
        <dbReference type="PROSITE" id="PS51123"/>
    </source>
</evidence>
<dbReference type="SUPFAM" id="SSF103088">
    <property type="entry name" value="OmpA-like"/>
    <property type="match status" value="1"/>
</dbReference>
<dbReference type="InterPro" id="IPR036737">
    <property type="entry name" value="OmpA-like_sf"/>
</dbReference>
<feature type="domain" description="OmpA-like" evidence="9">
    <location>
        <begin position="328"/>
        <end position="446"/>
    </location>
</feature>
<keyword evidence="3" id="KW-1003">Cell membrane</keyword>
<accession>A0ABW0T7T0</accession>
<proteinExistence type="inferred from homology"/>
<dbReference type="InterPro" id="IPR006665">
    <property type="entry name" value="OmpA-like"/>
</dbReference>
<keyword evidence="11" id="KW-1185">Reference proteome</keyword>
<feature type="compositionally biased region" description="Polar residues" evidence="8">
    <location>
        <begin position="112"/>
        <end position="126"/>
    </location>
</feature>
<protein>
    <submittedName>
        <fullName evidence="10">MotB family protein</fullName>
    </submittedName>
</protein>
<dbReference type="PANTHER" id="PTHR30329:SF21">
    <property type="entry name" value="LIPOPROTEIN YIAD-RELATED"/>
    <property type="match status" value="1"/>
</dbReference>
<keyword evidence="4" id="KW-0812">Transmembrane</keyword>
<reference evidence="11" key="1">
    <citation type="journal article" date="2019" name="Int. J. Syst. Evol. Microbiol.">
        <title>The Global Catalogue of Microorganisms (GCM) 10K type strain sequencing project: providing services to taxonomists for standard genome sequencing and annotation.</title>
        <authorList>
            <consortium name="The Broad Institute Genomics Platform"/>
            <consortium name="The Broad Institute Genome Sequencing Center for Infectious Disease"/>
            <person name="Wu L."/>
            <person name="Ma J."/>
        </authorList>
    </citation>
    <scope>NUCLEOTIDE SEQUENCE [LARGE SCALE GENOMIC DNA]</scope>
    <source>
        <strain evidence="11">JCM 3366</strain>
    </source>
</reference>
<evidence type="ECO:0000256" key="5">
    <source>
        <dbReference type="ARBA" id="ARBA00022989"/>
    </source>
</evidence>
<dbReference type="InterPro" id="IPR050330">
    <property type="entry name" value="Bact_OuterMem_StrucFunc"/>
</dbReference>
<dbReference type="Proteomes" id="UP001596107">
    <property type="component" value="Unassembled WGS sequence"/>
</dbReference>
<sequence length="446" mass="47786">MSVAEDEDRASEIIIVRRGGGDEDEGHHGGAWKIAFADFMTAMMCFFLVMWLINATDEDTKTALASYFNPVQLIDRNTSSKGLEDVDGDPVDSAPNDVEDDAPGAPSENKDQTSGPMSFENSVGQSDIQKLSDENLFSDPYAVLAEIASNTDTMQNISQKGDGGAQIAGPSSGASGGESYRDPFAPDFWSQQVARPQIGVQGDPDNARENPAGTDADLPSNGTNPPPAAAREIAEAEAGTEIALEPVREVQPLKPLEREDVATQATTPPETSQSSESDAAEASAEPPAQDALERGEQLAEKIRSQLAAQFAGTPLESSISVVATDEGVLVSITDDLENGMFPVGSAVPQRELVLAMDKIGQTLSEQSGRVSVRGHTDGRPFRSETYDNWRLSSARAQAAYYMLVRGGLDELRIQQVAGFADRKLKVPEDPYASANRRIEILLEVPR</sequence>
<evidence type="ECO:0000256" key="3">
    <source>
        <dbReference type="ARBA" id="ARBA00022475"/>
    </source>
</evidence>
<dbReference type="CDD" id="cd07185">
    <property type="entry name" value="OmpA_C-like"/>
    <property type="match status" value="1"/>
</dbReference>
<evidence type="ECO:0000313" key="10">
    <source>
        <dbReference type="EMBL" id="MFC5585282.1"/>
    </source>
</evidence>
<evidence type="ECO:0000256" key="8">
    <source>
        <dbReference type="SAM" id="MobiDB-lite"/>
    </source>
</evidence>
<feature type="region of interest" description="Disordered" evidence="8">
    <location>
        <begin position="198"/>
        <end position="296"/>
    </location>
</feature>
<dbReference type="Pfam" id="PF13677">
    <property type="entry name" value="MotB_plug"/>
    <property type="match status" value="1"/>
</dbReference>
<comment type="caution">
    <text evidence="10">The sequence shown here is derived from an EMBL/GenBank/DDBJ whole genome shotgun (WGS) entry which is preliminary data.</text>
</comment>
<dbReference type="InterPro" id="IPR025713">
    <property type="entry name" value="MotB-like_N_dom"/>
</dbReference>
<evidence type="ECO:0000256" key="1">
    <source>
        <dbReference type="ARBA" id="ARBA00004162"/>
    </source>
</evidence>
<feature type="region of interest" description="Disordered" evidence="8">
    <location>
        <begin position="155"/>
        <end position="185"/>
    </location>
</feature>
<feature type="compositionally biased region" description="Low complexity" evidence="8">
    <location>
        <begin position="236"/>
        <end position="245"/>
    </location>
</feature>
<evidence type="ECO:0000256" key="4">
    <source>
        <dbReference type="ARBA" id="ARBA00022692"/>
    </source>
</evidence>
<comment type="subcellular location">
    <subcellularLocation>
        <location evidence="1">Cell membrane</location>
        <topology evidence="1">Single-pass membrane protein</topology>
    </subcellularLocation>
</comment>
<dbReference type="Gene3D" id="3.30.1330.60">
    <property type="entry name" value="OmpA-like domain"/>
    <property type="match status" value="1"/>
</dbReference>
<comment type="similarity">
    <text evidence="2">Belongs to the MotB family.</text>
</comment>
<name>A0ABW0T7T0_9HYPH</name>
<gene>
    <name evidence="10" type="ORF">ACFPOD_09170</name>
</gene>
<evidence type="ECO:0000313" key="11">
    <source>
        <dbReference type="Proteomes" id="UP001596107"/>
    </source>
</evidence>
<feature type="compositionally biased region" description="Low complexity" evidence="8">
    <location>
        <begin position="262"/>
        <end position="290"/>
    </location>
</feature>
<evidence type="ECO:0000256" key="6">
    <source>
        <dbReference type="ARBA" id="ARBA00023136"/>
    </source>
</evidence>
<dbReference type="Pfam" id="PF00691">
    <property type="entry name" value="OmpA"/>
    <property type="match status" value="1"/>
</dbReference>
<keyword evidence="5" id="KW-1133">Transmembrane helix</keyword>
<dbReference type="EMBL" id="JBHSNB010000002">
    <property type="protein sequence ID" value="MFC5585282.1"/>
    <property type="molecule type" value="Genomic_DNA"/>
</dbReference>
<dbReference type="RefSeq" id="WP_223021390.1">
    <property type="nucleotide sequence ID" value="NZ_CP078143.1"/>
</dbReference>